<evidence type="ECO:0008006" key="3">
    <source>
        <dbReference type="Google" id="ProtNLM"/>
    </source>
</evidence>
<name>A0ABP3VRJ1_CLOSU</name>
<evidence type="ECO:0000313" key="1">
    <source>
        <dbReference type="EMBL" id="GAA0767241.1"/>
    </source>
</evidence>
<evidence type="ECO:0000313" key="2">
    <source>
        <dbReference type="Proteomes" id="UP001501047"/>
    </source>
</evidence>
<reference evidence="2" key="1">
    <citation type="journal article" date="2019" name="Int. J. Syst. Evol. Microbiol.">
        <title>The Global Catalogue of Microorganisms (GCM) 10K type strain sequencing project: providing services to taxonomists for standard genome sequencing and annotation.</title>
        <authorList>
            <consortium name="The Broad Institute Genomics Platform"/>
            <consortium name="The Broad Institute Genome Sequencing Center for Infectious Disease"/>
            <person name="Wu L."/>
            <person name="Ma J."/>
        </authorList>
    </citation>
    <scope>NUCLEOTIDE SEQUENCE [LARGE SCALE GENOMIC DNA]</scope>
    <source>
        <strain evidence="2">JCM 1417</strain>
    </source>
</reference>
<dbReference type="Proteomes" id="UP001501047">
    <property type="component" value="Unassembled WGS sequence"/>
</dbReference>
<proteinExistence type="predicted"/>
<keyword evidence="2" id="KW-1185">Reference proteome</keyword>
<dbReference type="EMBL" id="BAAACI010000001">
    <property type="protein sequence ID" value="GAA0767241.1"/>
    <property type="molecule type" value="Genomic_DNA"/>
</dbReference>
<organism evidence="1 2">
    <name type="scientific">Clostridium subterminale</name>
    <dbReference type="NCBI Taxonomy" id="1550"/>
    <lineage>
        <taxon>Bacteria</taxon>
        <taxon>Bacillati</taxon>
        <taxon>Bacillota</taxon>
        <taxon>Clostridia</taxon>
        <taxon>Eubacteriales</taxon>
        <taxon>Clostridiaceae</taxon>
        <taxon>Clostridium</taxon>
    </lineage>
</organism>
<sequence>MKEKFLTLTELVEITDINIEVLKMRYIRGDRGERLIRPVRKRSA</sequence>
<dbReference type="RefSeq" id="WP_343823500.1">
    <property type="nucleotide sequence ID" value="NZ_BAAACI010000001.1"/>
</dbReference>
<gene>
    <name evidence="1" type="ORF">GCM10008908_06070</name>
</gene>
<protein>
    <recommendedName>
        <fullName evidence="3">DNA-binding protein</fullName>
    </recommendedName>
</protein>
<accession>A0ABP3VRJ1</accession>
<comment type="caution">
    <text evidence="1">The sequence shown here is derived from an EMBL/GenBank/DDBJ whole genome shotgun (WGS) entry which is preliminary data.</text>
</comment>